<sequence length="110" mass="12146">MPLVYLLCLLLGIACMLLLDARFRLFFWRDPIAAAAVTLAGTVFFLLWDAAGIALGVFLVGDGSIMTGIMIAPELPLEEPVFLVFLVICTMVLFTGAERVLRARKRREEA</sequence>
<reference evidence="9" key="1">
    <citation type="submission" date="2021-03" db="EMBL/GenBank/DDBJ databases">
        <title>Leucobacter chromiisoli sp. nov., isolated from chromium-containing soil of chemical plant.</title>
        <authorList>
            <person name="Xu Z."/>
        </authorList>
    </citation>
    <scope>NUCLEOTIDE SEQUENCE</scope>
    <source>
        <strain evidence="9">S27</strain>
    </source>
</reference>
<evidence type="ECO:0000256" key="3">
    <source>
        <dbReference type="ARBA" id="ARBA00022692"/>
    </source>
</evidence>
<keyword evidence="10" id="KW-1185">Reference proteome</keyword>
<keyword evidence="5 8" id="KW-1133">Transmembrane helix</keyword>
<keyword evidence="7" id="KW-0413">Isomerase</keyword>
<evidence type="ECO:0000256" key="6">
    <source>
        <dbReference type="ARBA" id="ARBA00023136"/>
    </source>
</evidence>
<protein>
    <submittedName>
        <fullName evidence="9">Lycopene cyclase domain-containing protein</fullName>
    </submittedName>
</protein>
<organism evidence="9 10">
    <name type="scientific">Leucobacter weissii</name>
    <dbReference type="NCBI Taxonomy" id="1983706"/>
    <lineage>
        <taxon>Bacteria</taxon>
        <taxon>Bacillati</taxon>
        <taxon>Actinomycetota</taxon>
        <taxon>Actinomycetes</taxon>
        <taxon>Micrococcales</taxon>
        <taxon>Microbacteriaceae</taxon>
        <taxon>Leucobacter</taxon>
    </lineage>
</organism>
<keyword evidence="6 8" id="KW-0472">Membrane</keyword>
<comment type="caution">
    <text evidence="9">The sequence shown here is derived from an EMBL/GenBank/DDBJ whole genome shotgun (WGS) entry which is preliminary data.</text>
</comment>
<comment type="subcellular location">
    <subcellularLocation>
        <location evidence="1">Membrane</location>
        <topology evidence="1">Multi-pass membrane protein</topology>
    </subcellularLocation>
</comment>
<dbReference type="NCBIfam" id="TIGR03462">
    <property type="entry name" value="CarR_dom_SF"/>
    <property type="match status" value="1"/>
</dbReference>
<dbReference type="GO" id="GO:0045436">
    <property type="term" value="F:lycopene beta cyclase activity"/>
    <property type="evidence" value="ECO:0007669"/>
    <property type="project" value="UniProtKB-ARBA"/>
</dbReference>
<gene>
    <name evidence="9" type="ORF">J4H92_11175</name>
</gene>
<evidence type="ECO:0000256" key="8">
    <source>
        <dbReference type="SAM" id="Phobius"/>
    </source>
</evidence>
<feature type="transmembrane region" description="Helical" evidence="8">
    <location>
        <begin position="81"/>
        <end position="101"/>
    </location>
</feature>
<dbReference type="GO" id="GO:0016117">
    <property type="term" value="P:carotenoid biosynthetic process"/>
    <property type="evidence" value="ECO:0007669"/>
    <property type="project" value="UniProtKB-KW"/>
</dbReference>
<proteinExistence type="predicted"/>
<evidence type="ECO:0000256" key="7">
    <source>
        <dbReference type="ARBA" id="ARBA00023235"/>
    </source>
</evidence>
<evidence type="ECO:0000256" key="2">
    <source>
        <dbReference type="ARBA" id="ARBA00004829"/>
    </source>
</evidence>
<keyword evidence="4" id="KW-0125">Carotenoid biosynthesis</keyword>
<evidence type="ECO:0000256" key="1">
    <source>
        <dbReference type="ARBA" id="ARBA00004141"/>
    </source>
</evidence>
<evidence type="ECO:0000313" key="10">
    <source>
        <dbReference type="Proteomes" id="UP000664382"/>
    </source>
</evidence>
<dbReference type="GO" id="GO:0016020">
    <property type="term" value="C:membrane"/>
    <property type="evidence" value="ECO:0007669"/>
    <property type="project" value="UniProtKB-SubCell"/>
</dbReference>
<dbReference type="AlphaFoldDB" id="A0A939MK85"/>
<evidence type="ECO:0000313" key="9">
    <source>
        <dbReference type="EMBL" id="MBO1902508.1"/>
    </source>
</evidence>
<evidence type="ECO:0000256" key="5">
    <source>
        <dbReference type="ARBA" id="ARBA00022989"/>
    </source>
</evidence>
<dbReference type="InterPro" id="IPR017825">
    <property type="entry name" value="Lycopene_cyclase_dom"/>
</dbReference>
<name>A0A939MK85_9MICO</name>
<dbReference type="RefSeq" id="WP_208098276.1">
    <property type="nucleotide sequence ID" value="NZ_JAGDYM010000013.1"/>
</dbReference>
<keyword evidence="3 8" id="KW-0812">Transmembrane</keyword>
<dbReference type="Proteomes" id="UP000664382">
    <property type="component" value="Unassembled WGS sequence"/>
</dbReference>
<accession>A0A939MK85</accession>
<dbReference type="GO" id="GO:0016872">
    <property type="term" value="F:intramolecular lyase activity"/>
    <property type="evidence" value="ECO:0007669"/>
    <property type="project" value="InterPro"/>
</dbReference>
<evidence type="ECO:0000256" key="4">
    <source>
        <dbReference type="ARBA" id="ARBA00022746"/>
    </source>
</evidence>
<comment type="pathway">
    <text evidence="2">Carotenoid biosynthesis.</text>
</comment>
<dbReference type="EMBL" id="JAGDYM010000013">
    <property type="protein sequence ID" value="MBO1902508.1"/>
    <property type="molecule type" value="Genomic_DNA"/>
</dbReference>